<evidence type="ECO:0000256" key="5">
    <source>
        <dbReference type="ARBA" id="ARBA00023136"/>
    </source>
</evidence>
<comment type="subcellular location">
    <subcellularLocation>
        <location evidence="1">Cell membrane</location>
        <topology evidence="1">Multi-pass membrane protein</topology>
    </subcellularLocation>
</comment>
<evidence type="ECO:0000313" key="10">
    <source>
        <dbReference type="Proteomes" id="UP000054683"/>
    </source>
</evidence>
<feature type="transmembrane region" description="Helical" evidence="7">
    <location>
        <begin position="381"/>
        <end position="398"/>
    </location>
</feature>
<dbReference type="PANTHER" id="PTHR30509">
    <property type="entry name" value="P-HYDROXYBENZOIC ACID EFFLUX PUMP SUBUNIT-RELATED"/>
    <property type="match status" value="1"/>
</dbReference>
<dbReference type="Proteomes" id="UP000054683">
    <property type="component" value="Unassembled WGS sequence"/>
</dbReference>
<evidence type="ECO:0000256" key="6">
    <source>
        <dbReference type="ARBA" id="ARBA00043993"/>
    </source>
</evidence>
<feature type="transmembrane region" description="Helical" evidence="7">
    <location>
        <begin position="51"/>
        <end position="70"/>
    </location>
</feature>
<dbReference type="RefSeq" id="WP_062088011.1">
    <property type="nucleotide sequence ID" value="NZ_FCOK02000028.1"/>
</dbReference>
<protein>
    <submittedName>
        <fullName evidence="9">Membrane protein</fullName>
    </submittedName>
</protein>
<evidence type="ECO:0000256" key="4">
    <source>
        <dbReference type="ARBA" id="ARBA00022989"/>
    </source>
</evidence>
<organism evidence="9 10">
    <name type="scientific">Caballeronia udeis</name>
    <dbReference type="NCBI Taxonomy" id="1232866"/>
    <lineage>
        <taxon>Bacteria</taxon>
        <taxon>Pseudomonadati</taxon>
        <taxon>Pseudomonadota</taxon>
        <taxon>Betaproteobacteria</taxon>
        <taxon>Burkholderiales</taxon>
        <taxon>Burkholderiaceae</taxon>
        <taxon>Caballeronia</taxon>
    </lineage>
</organism>
<evidence type="ECO:0000256" key="3">
    <source>
        <dbReference type="ARBA" id="ARBA00022692"/>
    </source>
</evidence>
<dbReference type="AlphaFoldDB" id="A0A158HAW8"/>
<dbReference type="GO" id="GO:0005886">
    <property type="term" value="C:plasma membrane"/>
    <property type="evidence" value="ECO:0007669"/>
    <property type="project" value="UniProtKB-SubCell"/>
</dbReference>
<feature type="transmembrane region" description="Helical" evidence="7">
    <location>
        <begin position="100"/>
        <end position="121"/>
    </location>
</feature>
<feature type="domain" description="Integral membrane bound transporter" evidence="8">
    <location>
        <begin position="340"/>
        <end position="467"/>
    </location>
</feature>
<reference evidence="9 10" key="1">
    <citation type="submission" date="2016-01" db="EMBL/GenBank/DDBJ databases">
        <authorList>
            <person name="Oliw E.H."/>
        </authorList>
    </citation>
    <scope>NUCLEOTIDE SEQUENCE [LARGE SCALE GENOMIC DNA]</scope>
    <source>
        <strain evidence="9">LMG 27134</strain>
    </source>
</reference>
<dbReference type="PANTHER" id="PTHR30509:SF9">
    <property type="entry name" value="MULTIDRUG RESISTANCE PROTEIN MDTO"/>
    <property type="match status" value="1"/>
</dbReference>
<sequence length="609" mass="65021">MSIAASLSLLARGFHPARDYRPATRGAVSPSSPLLTRLLGSDPGLLRFHTALRSAIACVLTGVVTIGWTVHTHQPPTLAAFALLFAMVAPLFLRDATQRGWFQSLAVIYGAGAASLIAAIALAAWPLVADAGFLAVLFAAMLVQACGPRALGGAMTAVVAFYLGLYLHPTLEHVLVMLGLSVAAFVSVAFTGRALVPTRPEATLRRALTTVMQRATTVLADRRADEPEALRHLSLLNEAALAVEEQLGLLDLRGVQRLRACLIDVEVAAARHAVGASRLDRSDVRLRIALRRLSRAGRDAVASTARAAKTGVKRPAGAPFVWRGALSWLPACRATTAALIAMLIGHSVSPERWFWAVITTFVVFLGTRSRGDTIRKTGERVLGTLAGVAVSAALIGTLHGTPWLLVAAMAACVFGWAYFILTSYGQGVFFITVLVGLIYGELGFAIGPLIEMRVEEVFVGCIVSIAVAVLMMPLRTSHHVDIKMTGVLDALDEVLRVCNTSADVHGLHPLAAMRALDRRWHELRIALRPLQTQRVFAWNTQLELAAGPLFACVQAARELARETARGAAVTTTDEARARLAGALALFAARSGRNTRNPDAAVSRELVAAR</sequence>
<feature type="transmembrane region" description="Helical" evidence="7">
    <location>
        <begin position="428"/>
        <end position="450"/>
    </location>
</feature>
<evidence type="ECO:0000256" key="7">
    <source>
        <dbReference type="SAM" id="Phobius"/>
    </source>
</evidence>
<dbReference type="OrthoDB" id="3214226at2"/>
<evidence type="ECO:0000256" key="2">
    <source>
        <dbReference type="ARBA" id="ARBA00022475"/>
    </source>
</evidence>
<feature type="transmembrane region" description="Helical" evidence="7">
    <location>
        <begin position="404"/>
        <end position="421"/>
    </location>
</feature>
<feature type="transmembrane region" description="Helical" evidence="7">
    <location>
        <begin position="127"/>
        <end position="143"/>
    </location>
</feature>
<evidence type="ECO:0000313" key="9">
    <source>
        <dbReference type="EMBL" id="SAL41514.1"/>
    </source>
</evidence>
<evidence type="ECO:0000256" key="1">
    <source>
        <dbReference type="ARBA" id="ARBA00004651"/>
    </source>
</evidence>
<accession>A0A158HAW8</accession>
<dbReference type="InterPro" id="IPR049453">
    <property type="entry name" value="Memb_transporter_dom"/>
</dbReference>
<dbReference type="EMBL" id="FCOK02000028">
    <property type="protein sequence ID" value="SAL41514.1"/>
    <property type="molecule type" value="Genomic_DNA"/>
</dbReference>
<feature type="transmembrane region" description="Helical" evidence="7">
    <location>
        <begin position="320"/>
        <end position="346"/>
    </location>
</feature>
<feature type="transmembrane region" description="Helical" evidence="7">
    <location>
        <begin position="150"/>
        <end position="168"/>
    </location>
</feature>
<evidence type="ECO:0000259" key="8">
    <source>
        <dbReference type="Pfam" id="PF13515"/>
    </source>
</evidence>
<feature type="transmembrane region" description="Helical" evidence="7">
    <location>
        <begin position="174"/>
        <end position="196"/>
    </location>
</feature>
<comment type="similarity">
    <text evidence="6">Belongs to the YccS/YhfK family.</text>
</comment>
<feature type="transmembrane region" description="Helical" evidence="7">
    <location>
        <begin position="456"/>
        <end position="474"/>
    </location>
</feature>
<feature type="transmembrane region" description="Helical" evidence="7">
    <location>
        <begin position="76"/>
        <end position="93"/>
    </location>
</feature>
<keyword evidence="3 7" id="KW-0812">Transmembrane</keyword>
<keyword evidence="5 7" id="KW-0472">Membrane</keyword>
<keyword evidence="4 7" id="KW-1133">Transmembrane helix</keyword>
<proteinExistence type="inferred from homology"/>
<feature type="transmembrane region" description="Helical" evidence="7">
    <location>
        <begin position="352"/>
        <end position="369"/>
    </location>
</feature>
<dbReference type="Pfam" id="PF13515">
    <property type="entry name" value="FUSC_2"/>
    <property type="match status" value="1"/>
</dbReference>
<name>A0A158HAW8_9BURK</name>
<gene>
    <name evidence="9" type="ORF">AWB69_04192</name>
</gene>
<keyword evidence="2" id="KW-1003">Cell membrane</keyword>